<dbReference type="KEGG" id="hli:HLI_17380"/>
<dbReference type="EMBL" id="CP026118">
    <property type="protein sequence ID" value="QAS53856.1"/>
    <property type="molecule type" value="Genomic_DNA"/>
</dbReference>
<dbReference type="AlphaFoldDB" id="A0A410MGS4"/>
<evidence type="ECO:0000313" key="1">
    <source>
        <dbReference type="EMBL" id="QAS53856.1"/>
    </source>
</evidence>
<dbReference type="RefSeq" id="WP_164908595.1">
    <property type="nucleotide sequence ID" value="NZ_CP026118.1"/>
</dbReference>
<gene>
    <name evidence="1" type="ORF">HLI_17380</name>
</gene>
<accession>A0A410MGS4</accession>
<proteinExistence type="predicted"/>
<protein>
    <recommendedName>
        <fullName evidence="3">DUF2642 domain-containing protein</fullName>
    </recommendedName>
</protein>
<dbReference type="Proteomes" id="UP000287756">
    <property type="component" value="Chromosome"/>
</dbReference>
<sequence length="80" mass="9207">MSLLSRLKQRIRLFSVFNSVKRFPFSEVLTESIGTILIIQTIDHTLYGKVDMVGKDYILMNIGDRVFSIDIKDITNVLTK</sequence>
<reference evidence="1 2" key="1">
    <citation type="submission" date="2018-01" db="EMBL/GenBank/DDBJ databases">
        <title>The whole genome sequencing and assembly of Halobacillus litoralis ERB031 strain.</title>
        <authorList>
            <person name="Lee S.-J."/>
            <person name="Park M.-K."/>
            <person name="Kim J.-Y."/>
            <person name="Lee Y.-J."/>
            <person name="Yi H."/>
            <person name="Bahn Y.-S."/>
            <person name="Kim J.F."/>
            <person name="Lee D.-W."/>
        </authorList>
    </citation>
    <scope>NUCLEOTIDE SEQUENCE [LARGE SCALE GENOMIC DNA]</scope>
    <source>
        <strain evidence="1 2">ERB 031</strain>
    </source>
</reference>
<name>A0A410MGS4_9BACI</name>
<evidence type="ECO:0008006" key="3">
    <source>
        <dbReference type="Google" id="ProtNLM"/>
    </source>
</evidence>
<evidence type="ECO:0000313" key="2">
    <source>
        <dbReference type="Proteomes" id="UP000287756"/>
    </source>
</evidence>
<organism evidence="1 2">
    <name type="scientific">Halobacillus litoralis</name>
    <dbReference type="NCBI Taxonomy" id="45668"/>
    <lineage>
        <taxon>Bacteria</taxon>
        <taxon>Bacillati</taxon>
        <taxon>Bacillota</taxon>
        <taxon>Bacilli</taxon>
        <taxon>Bacillales</taxon>
        <taxon>Bacillaceae</taxon>
        <taxon>Halobacillus</taxon>
    </lineage>
</organism>